<comment type="caution">
    <text evidence="2">The sequence shown here is derived from an EMBL/GenBank/DDBJ whole genome shotgun (WGS) entry which is preliminary data.</text>
</comment>
<evidence type="ECO:0000313" key="2">
    <source>
        <dbReference type="EMBL" id="HGT38426.1"/>
    </source>
</evidence>
<dbReference type="PANTHER" id="PTHR30510:SF2">
    <property type="entry name" value="UPF0229 PROTEIN YEAH"/>
    <property type="match status" value="1"/>
</dbReference>
<dbReference type="InterPro" id="IPR006698">
    <property type="entry name" value="UPF0229"/>
</dbReference>
<dbReference type="EMBL" id="DSVQ01000007">
    <property type="protein sequence ID" value="HGT38426.1"/>
    <property type="molecule type" value="Genomic_DNA"/>
</dbReference>
<gene>
    <name evidence="2" type="ORF">ENS64_04080</name>
</gene>
<organism evidence="2">
    <name type="scientific">Schlesneria paludicola</name>
    <dbReference type="NCBI Taxonomy" id="360056"/>
    <lineage>
        <taxon>Bacteria</taxon>
        <taxon>Pseudomonadati</taxon>
        <taxon>Planctomycetota</taxon>
        <taxon>Planctomycetia</taxon>
        <taxon>Planctomycetales</taxon>
        <taxon>Planctomycetaceae</taxon>
        <taxon>Schlesneria</taxon>
    </lineage>
</organism>
<dbReference type="NCBIfam" id="NF003711">
    <property type="entry name" value="PRK05325.2-3"/>
    <property type="match status" value="1"/>
</dbReference>
<dbReference type="PANTHER" id="PTHR30510">
    <property type="entry name" value="UPF0229 PROTEIN YEAH"/>
    <property type="match status" value="1"/>
</dbReference>
<name>A0A7C4QPT2_9PLAN</name>
<feature type="compositionally biased region" description="Gly residues" evidence="1">
    <location>
        <begin position="59"/>
        <end position="70"/>
    </location>
</feature>
<feature type="region of interest" description="Disordered" evidence="1">
    <location>
        <begin position="50"/>
        <end position="92"/>
    </location>
</feature>
<sequence length="368" mass="41997">MTRAIDRDVQRFKEIVRGKVRQNLKKYITHGEVLGKQGREIVSIPVPNLDIPRFRHGQKGSGGVGQGDGEIGQPIGRGQDDGDGPGQAGDAPGQHIREAELTIDELAQMLGEELKLPKIVPKGQNTIKSIKTRYDSIRQTGPDSLRHFKRTYKRALRRLMSSQEYDPERPIVIPTREDERFRAWTENPEPQANAAIIYIMDVSGSMTDDQKAIVRTEAFWIDTWLRSQYDGIQRRYVVHDAAAHEVDEDTFYRTRESGGTRISSAYGKSRQIIERDFPPADWNIYLFQFSDGDNWGEDNNQCLRLLQEFFLPTCNLVCYGQVESPYGSGDYLRELKKIVATWDNLILSEIKNKDAIYDSIRTFLGKGK</sequence>
<reference evidence="2" key="1">
    <citation type="journal article" date="2020" name="mSystems">
        <title>Genome- and Community-Level Interaction Insights into Carbon Utilization and Element Cycling Functions of Hydrothermarchaeota in Hydrothermal Sediment.</title>
        <authorList>
            <person name="Zhou Z."/>
            <person name="Liu Y."/>
            <person name="Xu W."/>
            <person name="Pan J."/>
            <person name="Luo Z.H."/>
            <person name="Li M."/>
        </authorList>
    </citation>
    <scope>NUCLEOTIDE SEQUENCE [LARGE SCALE GENOMIC DNA]</scope>
    <source>
        <strain evidence="2">SpSt-508</strain>
    </source>
</reference>
<proteinExistence type="predicted"/>
<accession>A0A7C4QPT2</accession>
<evidence type="ECO:0000256" key="1">
    <source>
        <dbReference type="SAM" id="MobiDB-lite"/>
    </source>
</evidence>
<dbReference type="AlphaFoldDB" id="A0A7C4QPT2"/>
<dbReference type="Pfam" id="PF04285">
    <property type="entry name" value="DUF444"/>
    <property type="match status" value="2"/>
</dbReference>
<protein>
    <submittedName>
        <fullName evidence="2">DUF444 family protein</fullName>
    </submittedName>
</protein>